<dbReference type="AlphaFoldDB" id="A0A212FIB0"/>
<comment type="caution">
    <text evidence="2">The sequence shown here is derived from an EMBL/GenBank/DDBJ whole genome shotgun (WGS) entry which is preliminary data.</text>
</comment>
<proteinExistence type="predicted"/>
<reference evidence="2 3" key="1">
    <citation type="journal article" date="2011" name="Cell">
        <title>The monarch butterfly genome yields insights into long-distance migration.</title>
        <authorList>
            <person name="Zhan S."/>
            <person name="Merlin C."/>
            <person name="Boore J.L."/>
            <person name="Reppert S.M."/>
        </authorList>
    </citation>
    <scope>NUCLEOTIDE SEQUENCE [LARGE SCALE GENOMIC DNA]</scope>
    <source>
        <strain evidence="2">F-2</strain>
    </source>
</reference>
<keyword evidence="2" id="KW-0012">Acyltransferase</keyword>
<gene>
    <name evidence="2" type="ORF">KGM_209219A</name>
</gene>
<keyword evidence="1" id="KW-0732">Signal</keyword>
<dbReference type="InParanoid" id="A0A212FIB0"/>
<accession>A0A212FIB0</accession>
<dbReference type="GO" id="GO:0016746">
    <property type="term" value="F:acyltransferase activity"/>
    <property type="evidence" value="ECO:0007669"/>
    <property type="project" value="UniProtKB-KW"/>
</dbReference>
<evidence type="ECO:0000313" key="3">
    <source>
        <dbReference type="Proteomes" id="UP000007151"/>
    </source>
</evidence>
<dbReference type="Proteomes" id="UP000007151">
    <property type="component" value="Unassembled WGS sequence"/>
</dbReference>
<organism evidence="2 3">
    <name type="scientific">Danaus plexippus plexippus</name>
    <dbReference type="NCBI Taxonomy" id="278856"/>
    <lineage>
        <taxon>Eukaryota</taxon>
        <taxon>Metazoa</taxon>
        <taxon>Ecdysozoa</taxon>
        <taxon>Arthropoda</taxon>
        <taxon>Hexapoda</taxon>
        <taxon>Insecta</taxon>
        <taxon>Pterygota</taxon>
        <taxon>Neoptera</taxon>
        <taxon>Endopterygota</taxon>
        <taxon>Lepidoptera</taxon>
        <taxon>Glossata</taxon>
        <taxon>Ditrysia</taxon>
        <taxon>Papilionoidea</taxon>
        <taxon>Nymphalidae</taxon>
        <taxon>Danainae</taxon>
        <taxon>Danaini</taxon>
        <taxon>Danaina</taxon>
        <taxon>Danaus</taxon>
        <taxon>Danaus</taxon>
    </lineage>
</organism>
<keyword evidence="3" id="KW-1185">Reference proteome</keyword>
<dbReference type="EMBL" id="AGBW02008408">
    <property type="protein sequence ID" value="OWR53473.1"/>
    <property type="molecule type" value="Genomic_DNA"/>
</dbReference>
<name>A0A212FIB0_DANPL</name>
<keyword evidence="2" id="KW-0808">Transferase</keyword>
<sequence length="47" mass="4926">MTYATIIFLAVITSQTYSAPQFISFKDGKLGVNFGGYHAGVGIGGLL</sequence>
<feature type="signal peptide" evidence="1">
    <location>
        <begin position="1"/>
        <end position="18"/>
    </location>
</feature>
<evidence type="ECO:0000313" key="2">
    <source>
        <dbReference type="EMBL" id="OWR53473.1"/>
    </source>
</evidence>
<dbReference type="KEGG" id="dpl:KGM_209219A"/>
<protein>
    <submittedName>
        <fullName evidence="2">Glycerol-3-phosphate acyltransferase</fullName>
    </submittedName>
</protein>
<feature type="chain" id="PRO_5013188377" evidence="1">
    <location>
        <begin position="19"/>
        <end position="47"/>
    </location>
</feature>
<feature type="non-terminal residue" evidence="2">
    <location>
        <position position="47"/>
    </location>
</feature>
<evidence type="ECO:0000256" key="1">
    <source>
        <dbReference type="SAM" id="SignalP"/>
    </source>
</evidence>